<evidence type="ECO:0000313" key="1">
    <source>
        <dbReference type="EMBL" id="EGG04234.1"/>
    </source>
</evidence>
<keyword evidence="2" id="KW-1185">Reference proteome</keyword>
<accession>F4RTB5</accession>
<sequence>MIPVPMDQNISPLSPPGQDSNYLDWAFVAETHFRSMNRDHVLKKINPKDRDELWEHDNTAVCATLSQI</sequence>
<dbReference type="HOGENOM" id="CLU_2800956_0_0_1"/>
<dbReference type="Proteomes" id="UP000001072">
    <property type="component" value="Unassembled WGS sequence"/>
</dbReference>
<protein>
    <submittedName>
        <fullName evidence="1">Uncharacterized protein</fullName>
    </submittedName>
</protein>
<dbReference type="KEGG" id="mlr:MELLADRAFT_117102"/>
<evidence type="ECO:0000313" key="2">
    <source>
        <dbReference type="Proteomes" id="UP000001072"/>
    </source>
</evidence>
<organism evidence="2">
    <name type="scientific">Melampsora larici-populina (strain 98AG31 / pathotype 3-4-7)</name>
    <name type="common">Poplar leaf rust fungus</name>
    <dbReference type="NCBI Taxonomy" id="747676"/>
    <lineage>
        <taxon>Eukaryota</taxon>
        <taxon>Fungi</taxon>
        <taxon>Dikarya</taxon>
        <taxon>Basidiomycota</taxon>
        <taxon>Pucciniomycotina</taxon>
        <taxon>Pucciniomycetes</taxon>
        <taxon>Pucciniales</taxon>
        <taxon>Melampsoraceae</taxon>
        <taxon>Melampsora</taxon>
    </lineage>
</organism>
<gene>
    <name evidence="1" type="ORF">MELLADRAFT_117102</name>
</gene>
<dbReference type="VEuPathDB" id="FungiDB:MELLADRAFT_117102"/>
<dbReference type="RefSeq" id="XP_007412363.1">
    <property type="nucleotide sequence ID" value="XM_007412301.1"/>
</dbReference>
<proteinExistence type="predicted"/>
<name>F4RTB5_MELLP</name>
<feature type="non-terminal residue" evidence="1">
    <location>
        <position position="68"/>
    </location>
</feature>
<dbReference type="AlphaFoldDB" id="F4RTB5"/>
<dbReference type="GeneID" id="18925946"/>
<dbReference type="OrthoDB" id="2507040at2759"/>
<reference evidence="2" key="1">
    <citation type="journal article" date="2011" name="Proc. Natl. Acad. Sci. U.S.A.">
        <title>Obligate biotrophy features unraveled by the genomic analysis of rust fungi.</title>
        <authorList>
            <person name="Duplessis S."/>
            <person name="Cuomo C.A."/>
            <person name="Lin Y.-C."/>
            <person name="Aerts A."/>
            <person name="Tisserant E."/>
            <person name="Veneault-Fourrey C."/>
            <person name="Joly D.L."/>
            <person name="Hacquard S."/>
            <person name="Amselem J."/>
            <person name="Cantarel B.L."/>
            <person name="Chiu R."/>
            <person name="Coutinho P.M."/>
            <person name="Feau N."/>
            <person name="Field M."/>
            <person name="Frey P."/>
            <person name="Gelhaye E."/>
            <person name="Goldberg J."/>
            <person name="Grabherr M.G."/>
            <person name="Kodira C.D."/>
            <person name="Kohler A."/>
            <person name="Kuees U."/>
            <person name="Lindquist E.A."/>
            <person name="Lucas S.M."/>
            <person name="Mago R."/>
            <person name="Mauceli E."/>
            <person name="Morin E."/>
            <person name="Murat C."/>
            <person name="Pangilinan J.L."/>
            <person name="Park R."/>
            <person name="Pearson M."/>
            <person name="Quesneville H."/>
            <person name="Rouhier N."/>
            <person name="Sakthikumar S."/>
            <person name="Salamov A.A."/>
            <person name="Schmutz J."/>
            <person name="Selles B."/>
            <person name="Shapiro H."/>
            <person name="Tanguay P."/>
            <person name="Tuskan G.A."/>
            <person name="Henrissat B."/>
            <person name="Van de Peer Y."/>
            <person name="Rouze P."/>
            <person name="Ellis J.G."/>
            <person name="Dodds P.N."/>
            <person name="Schein J.E."/>
            <person name="Zhong S."/>
            <person name="Hamelin R.C."/>
            <person name="Grigoriev I.V."/>
            <person name="Szabo L.J."/>
            <person name="Martin F."/>
        </authorList>
    </citation>
    <scope>NUCLEOTIDE SEQUENCE [LARGE SCALE GENOMIC DNA]</scope>
    <source>
        <strain evidence="2">98AG31 / pathotype 3-4-7</strain>
    </source>
</reference>
<dbReference type="EMBL" id="GL883119">
    <property type="protein sequence ID" value="EGG04234.1"/>
    <property type="molecule type" value="Genomic_DNA"/>
</dbReference>
<dbReference type="InParanoid" id="F4RTB5"/>